<feature type="region of interest" description="Disordered" evidence="1">
    <location>
        <begin position="338"/>
        <end position="360"/>
    </location>
</feature>
<reference evidence="2 3" key="1">
    <citation type="submission" date="2024-11" db="EMBL/GenBank/DDBJ databases">
        <title>Adaptive evolution of stress response genes in parasites aligns with host niche diversity.</title>
        <authorList>
            <person name="Hahn C."/>
            <person name="Resl P."/>
        </authorList>
    </citation>
    <scope>NUCLEOTIDE SEQUENCE [LARGE SCALE GENOMIC DNA]</scope>
    <source>
        <strain evidence="2">EGGRZ-B1_66</strain>
        <tissue evidence="2">Body</tissue>
    </source>
</reference>
<feature type="compositionally biased region" description="Basic and acidic residues" evidence="1">
    <location>
        <begin position="223"/>
        <end position="233"/>
    </location>
</feature>
<evidence type="ECO:0000313" key="2">
    <source>
        <dbReference type="EMBL" id="KAL3316740.1"/>
    </source>
</evidence>
<sequence>MNGDISRIPIQTLGAVISLTDTLEDLPLPSATNNSLHQETLLQNPTTFLDDAYFLPFHEPGVKASVLDALSQTDTNNIDFLDNYVPPMNDLNSLPNELKSLIEENRALFSSKVGFADMLGFPHDAGESKNISDSCDSHGKRKKKKKKKKKRKHREAGGDTSETDSNPASVTGNNGNGESHIRYIKMDQSEKKISLKISLKKPVVEEDVERKERKKKKHKNRSKYADEESEKKPNLSVPPSQEYLPNTADLPSSSFLNNNNNNHGQSFDQYLDPTDLQIMDDYFKKELAQYPNTQSNNTSYMLSDILNQSTPDLDLSAISDVPAAPTGLAGYLASTPIPRPSKGKPDFIGSHGPPPPSRRSKSIVATDWLFLYPEGQSTEIAGGKSTWERALGSYSQALGEKAKRRKRMSRHPQTSGGMNSSYVFEGDEEYPNDHNDSDYEPDSEPEKELTNGRSELPNGKVATGRSSSRLKSYVGMAADEEDDGEDVKRRGRADEDTPFEIRLKDSVEQRFPHLMQKSADRTKRRERVGFRASMGLSHQKHQHLDDESAAENSIETSLARFSARLDTLFESIEEMDLLKCLGSGASFKLPPEAAISLTDLAELCRHAAKLKATKVTNRLNTDKLVKLLTLLLLNLRDGEGVVPTLEGGDQEDEQSCRLWRELAMERVMRSVQSSLVGLHLMTSVDMPREVYLEDFIQSSVQVVRFQFFNCIYPEYDPAYRTDNSGKGTSLLFSSLFLNTYCIIGQINIER</sequence>
<feature type="region of interest" description="Disordered" evidence="1">
    <location>
        <begin position="204"/>
        <end position="269"/>
    </location>
</feature>
<dbReference type="InterPro" id="IPR033031">
    <property type="entry name" value="Scc2/Nipped-B"/>
</dbReference>
<organism evidence="2 3">
    <name type="scientific">Cichlidogyrus casuarinus</name>
    <dbReference type="NCBI Taxonomy" id="1844966"/>
    <lineage>
        <taxon>Eukaryota</taxon>
        <taxon>Metazoa</taxon>
        <taxon>Spiralia</taxon>
        <taxon>Lophotrochozoa</taxon>
        <taxon>Platyhelminthes</taxon>
        <taxon>Monogenea</taxon>
        <taxon>Monopisthocotylea</taxon>
        <taxon>Dactylogyridea</taxon>
        <taxon>Ancyrocephalidae</taxon>
        <taxon>Cichlidogyrus</taxon>
    </lineage>
</organism>
<feature type="region of interest" description="Disordered" evidence="1">
    <location>
        <begin position="398"/>
        <end position="469"/>
    </location>
</feature>
<gene>
    <name evidence="2" type="ORF">Ciccas_004609</name>
</gene>
<evidence type="ECO:0000313" key="3">
    <source>
        <dbReference type="Proteomes" id="UP001626550"/>
    </source>
</evidence>
<accession>A0ABD2QB16</accession>
<dbReference type="Proteomes" id="UP001626550">
    <property type="component" value="Unassembled WGS sequence"/>
</dbReference>
<proteinExistence type="predicted"/>
<evidence type="ECO:0000256" key="1">
    <source>
        <dbReference type="SAM" id="MobiDB-lite"/>
    </source>
</evidence>
<dbReference type="AlphaFoldDB" id="A0ABD2QB16"/>
<feature type="compositionally biased region" description="Polar residues" evidence="1">
    <location>
        <begin position="163"/>
        <end position="177"/>
    </location>
</feature>
<dbReference type="EMBL" id="JBJKFK010000489">
    <property type="protein sequence ID" value="KAL3316740.1"/>
    <property type="molecule type" value="Genomic_DNA"/>
</dbReference>
<comment type="caution">
    <text evidence="2">The sequence shown here is derived from an EMBL/GenBank/DDBJ whole genome shotgun (WGS) entry which is preliminary data.</text>
</comment>
<dbReference type="PANTHER" id="PTHR21704">
    <property type="entry name" value="NIPPED-B-LIKE PROTEIN DELANGIN SCC2-RELATED"/>
    <property type="match status" value="1"/>
</dbReference>
<feature type="compositionally biased region" description="Basic residues" evidence="1">
    <location>
        <begin position="212"/>
        <end position="222"/>
    </location>
</feature>
<dbReference type="PANTHER" id="PTHR21704:SF18">
    <property type="entry name" value="NIPPED-B-LIKE PROTEIN"/>
    <property type="match status" value="1"/>
</dbReference>
<feature type="compositionally biased region" description="Basic residues" evidence="1">
    <location>
        <begin position="139"/>
        <end position="154"/>
    </location>
</feature>
<name>A0ABD2QB16_9PLAT</name>
<feature type="region of interest" description="Disordered" evidence="1">
    <location>
        <begin position="126"/>
        <end position="179"/>
    </location>
</feature>
<feature type="compositionally biased region" description="Polar residues" evidence="1">
    <location>
        <begin position="411"/>
        <end position="422"/>
    </location>
</feature>
<protein>
    <submittedName>
        <fullName evidence="2">Uncharacterized protein</fullName>
    </submittedName>
</protein>
<keyword evidence="3" id="KW-1185">Reference proteome</keyword>